<proteinExistence type="inferred from homology"/>
<feature type="transmembrane region" description="Helical" evidence="7">
    <location>
        <begin position="121"/>
        <end position="140"/>
    </location>
</feature>
<evidence type="ECO:0000313" key="10">
    <source>
        <dbReference type="Proteomes" id="UP000229647"/>
    </source>
</evidence>
<evidence type="ECO:0000256" key="6">
    <source>
        <dbReference type="ARBA" id="ARBA00023136"/>
    </source>
</evidence>
<evidence type="ECO:0000256" key="3">
    <source>
        <dbReference type="ARBA" id="ARBA00022475"/>
    </source>
</evidence>
<comment type="caution">
    <text evidence="9">The sequence shown here is derived from an EMBL/GenBank/DDBJ whole genome shotgun (WGS) entry which is preliminary data.</text>
</comment>
<dbReference type="GO" id="GO:0016413">
    <property type="term" value="F:O-acetyltransferase activity"/>
    <property type="evidence" value="ECO:0007669"/>
    <property type="project" value="TreeGrafter"/>
</dbReference>
<dbReference type="EMBL" id="PFWL01000045">
    <property type="protein sequence ID" value="PJA55917.1"/>
    <property type="molecule type" value="Genomic_DNA"/>
</dbReference>
<dbReference type="Proteomes" id="UP000229647">
    <property type="component" value="Unassembled WGS sequence"/>
</dbReference>
<dbReference type="PANTHER" id="PTHR40074:SF2">
    <property type="entry name" value="O-ACETYLTRANSFERASE WECH"/>
    <property type="match status" value="1"/>
</dbReference>
<feature type="domain" description="Acyltransferase 3" evidence="8">
    <location>
        <begin position="13"/>
        <end position="317"/>
    </location>
</feature>
<dbReference type="AlphaFoldDB" id="A0A2M7XYV7"/>
<evidence type="ECO:0000256" key="4">
    <source>
        <dbReference type="ARBA" id="ARBA00022692"/>
    </source>
</evidence>
<feature type="transmembrane region" description="Helical" evidence="7">
    <location>
        <begin position="12"/>
        <end position="33"/>
    </location>
</feature>
<keyword evidence="5 7" id="KW-1133">Transmembrane helix</keyword>
<evidence type="ECO:0000256" key="5">
    <source>
        <dbReference type="ARBA" id="ARBA00022989"/>
    </source>
</evidence>
<keyword evidence="4 7" id="KW-0812">Transmembrane</keyword>
<accession>A0A2M7XYV7</accession>
<evidence type="ECO:0000259" key="8">
    <source>
        <dbReference type="Pfam" id="PF01757"/>
    </source>
</evidence>
<dbReference type="GO" id="GO:0009246">
    <property type="term" value="P:enterobacterial common antigen biosynthetic process"/>
    <property type="evidence" value="ECO:0007669"/>
    <property type="project" value="TreeGrafter"/>
</dbReference>
<evidence type="ECO:0000256" key="7">
    <source>
        <dbReference type="SAM" id="Phobius"/>
    </source>
</evidence>
<feature type="transmembrane region" description="Helical" evidence="7">
    <location>
        <begin position="206"/>
        <end position="224"/>
    </location>
</feature>
<dbReference type="Pfam" id="PF01757">
    <property type="entry name" value="Acyl_transf_3"/>
    <property type="match status" value="1"/>
</dbReference>
<name>A0A2M7XYV7_9BACT</name>
<feature type="transmembrane region" description="Helical" evidence="7">
    <location>
        <begin position="179"/>
        <end position="199"/>
    </location>
</feature>
<dbReference type="GO" id="GO:0005886">
    <property type="term" value="C:plasma membrane"/>
    <property type="evidence" value="ECO:0007669"/>
    <property type="project" value="UniProtKB-SubCell"/>
</dbReference>
<feature type="transmembrane region" description="Helical" evidence="7">
    <location>
        <begin position="82"/>
        <end position="101"/>
    </location>
</feature>
<organism evidence="9 10">
    <name type="scientific">Candidatus Roizmanbacteria bacterium CG_4_9_14_3_um_filter_33_18</name>
    <dbReference type="NCBI Taxonomy" id="1974841"/>
    <lineage>
        <taxon>Bacteria</taxon>
        <taxon>Candidatus Roizmaniibacteriota</taxon>
    </lineage>
</organism>
<comment type="subcellular location">
    <subcellularLocation>
        <location evidence="1">Cell membrane</location>
        <topology evidence="1">Multi-pass membrane protein</topology>
    </subcellularLocation>
</comment>
<feature type="transmembrane region" description="Helical" evidence="7">
    <location>
        <begin position="45"/>
        <end position="61"/>
    </location>
</feature>
<protein>
    <recommendedName>
        <fullName evidence="8">Acyltransferase 3 domain-containing protein</fullName>
    </recommendedName>
</protein>
<dbReference type="PANTHER" id="PTHR40074">
    <property type="entry name" value="O-ACETYLTRANSFERASE WECH"/>
    <property type="match status" value="1"/>
</dbReference>
<evidence type="ECO:0000256" key="2">
    <source>
        <dbReference type="ARBA" id="ARBA00007400"/>
    </source>
</evidence>
<gene>
    <name evidence="9" type="ORF">CO165_01030</name>
</gene>
<feature type="transmembrane region" description="Helical" evidence="7">
    <location>
        <begin position="263"/>
        <end position="281"/>
    </location>
</feature>
<feature type="transmembrane region" description="Helical" evidence="7">
    <location>
        <begin position="301"/>
        <end position="321"/>
    </location>
</feature>
<sequence>MINKNASHQSRNYIFDLLKIILTFLVVNIHIRNVTHGKVNFLEPYGYYAVPLFVTLSFFLMNKYFSQIKLSFSVILLRIKRLVLPLIFWSGVGFLLKPNLINIKNIFLQLFTGKVVDTPLYYLNLLIFLTLIFWLITYLPTKLRTPLYFMIIIATFVLEYTGFNTRFFNPMGNEIRKSYGQIVELIKYASLGILFRTLVNQNKKRVILFSLVGSSLSLLLIFKFPQPWGYNYSGMRLFLGTILILSSILLIEQVNFSEKINKVINIFASYSFGVYLCHIIFFETLLQIFPNVTTFNSSYPFILLFIYTISCYIFCFLFDHLTLKKLSYLVK</sequence>
<evidence type="ECO:0000313" key="9">
    <source>
        <dbReference type="EMBL" id="PJA55917.1"/>
    </source>
</evidence>
<dbReference type="InterPro" id="IPR002656">
    <property type="entry name" value="Acyl_transf_3_dom"/>
</dbReference>
<comment type="similarity">
    <text evidence="2">Belongs to the acyltransferase 3 family.</text>
</comment>
<feature type="transmembrane region" description="Helical" evidence="7">
    <location>
        <begin position="147"/>
        <end position="167"/>
    </location>
</feature>
<keyword evidence="3" id="KW-1003">Cell membrane</keyword>
<evidence type="ECO:0000256" key="1">
    <source>
        <dbReference type="ARBA" id="ARBA00004651"/>
    </source>
</evidence>
<feature type="transmembrane region" description="Helical" evidence="7">
    <location>
        <begin position="230"/>
        <end position="251"/>
    </location>
</feature>
<keyword evidence="6 7" id="KW-0472">Membrane</keyword>
<reference evidence="10" key="1">
    <citation type="submission" date="2017-09" db="EMBL/GenBank/DDBJ databases">
        <title>Depth-based differentiation of microbial function through sediment-hosted aquifers and enrichment of novel symbionts in the deep terrestrial subsurface.</title>
        <authorList>
            <person name="Probst A.J."/>
            <person name="Ladd B."/>
            <person name="Jarett J.K."/>
            <person name="Geller-Mcgrath D.E."/>
            <person name="Sieber C.M.K."/>
            <person name="Emerson J.B."/>
            <person name="Anantharaman K."/>
            <person name="Thomas B.C."/>
            <person name="Malmstrom R."/>
            <person name="Stieglmeier M."/>
            <person name="Klingl A."/>
            <person name="Woyke T."/>
            <person name="Ryan C.M."/>
            <person name="Banfield J.F."/>
        </authorList>
    </citation>
    <scope>NUCLEOTIDE SEQUENCE [LARGE SCALE GENOMIC DNA]</scope>
</reference>